<dbReference type="PANTHER" id="PTHR30619:SF1">
    <property type="entry name" value="RECOMBINATION PROTEIN 2"/>
    <property type="match status" value="1"/>
</dbReference>
<feature type="transmembrane region" description="Helical" evidence="6">
    <location>
        <begin position="40"/>
        <end position="62"/>
    </location>
</feature>
<dbReference type="SUPFAM" id="SSF56281">
    <property type="entry name" value="Metallo-hydrolase/oxidoreductase"/>
    <property type="match status" value="1"/>
</dbReference>
<dbReference type="AlphaFoldDB" id="A0A5S5MDT6"/>
<dbReference type="InterPro" id="IPR004477">
    <property type="entry name" value="ComEC_N"/>
</dbReference>
<dbReference type="GO" id="GO:0005886">
    <property type="term" value="C:plasma membrane"/>
    <property type="evidence" value="ECO:0007669"/>
    <property type="project" value="UniProtKB-SubCell"/>
</dbReference>
<dbReference type="InterPro" id="IPR036866">
    <property type="entry name" value="RibonucZ/Hydroxyglut_hydro"/>
</dbReference>
<sequence>MRHRPVNPYGITFWQRPAIPLLLAFAAGIFWARFWPLPAVWMLLAALTGFGLLVLYLCLFLSRCSLSRSFFFSCFLPILCFIAVGHLTGLQVHGPEREALRLAAFAMDDTVEVTGRIHGLPRPRHGRTQSHLTRVEIRRDSGEMIFLEGRLMFTLVGEGEMPLPGSLVHFKGKIRPFDNFENPGGFNYRRFQHGRGIMGRIWSRDRDLEILDTEPVNIVPRVDRFRLFLGEKIRSCVQDVDAGAVLSAMLIGDRGHVTPALREAYTKSGIAHLMAISGLHVGLLAGAVFWLTERLLRWFRFFTERGLTRRVAALPALVIALSYAMISGGAPSALRAVVMVACGLWVLVMHRSTDVWSLLVLAAGLLLAADPERLVNVGFLLSVTAVAGLILGFQRYPQSFAGAKGFRVKAFLWLKGLFKTSFFAALFTAPICLYVFREVSLIGIAVNLVMVPLMGMLTLPLAMSGLFLSLFFRTGEVILQMAGVLTSWGNGLAEFTGSLPFAVLQPGALTLLEVFIFFGFILLWLGFDSKKGWHRSRVILALFLVLLLTGDILRWTFSRMGPGSPVVTMLDVGQGSAAGIRLPGGAVMLVDGGGFPWPDSMDTGRIILSPWLDFQKIRTIDVLVASHPHADHIKGFFHLAERYRVKELWIAEAALEESMGQELVAAFRERGTLIRHPSMEKDPIEIKGTMFEFFGPGELRFSKVNDESLVFRMQTPHGSMLFTGDAERMAENHYAKTHGNALASDVLLVGHHGSRTSTQASFLQVVNPSLALISCGIRNRYRYPSVEVLRRLEASGIKVFRTDTGGAVTLDFREEGIGAGHTPIGRWDRLW</sequence>
<feature type="transmembrane region" description="Helical" evidence="6">
    <location>
        <begin position="539"/>
        <end position="557"/>
    </location>
</feature>
<keyword evidence="5 6" id="KW-0472">Membrane</keyword>
<accession>A0A5S5MDT6</accession>
<dbReference type="InterPro" id="IPR025405">
    <property type="entry name" value="DUF4131"/>
</dbReference>
<feature type="domain" description="Metallo-beta-lactamase" evidence="7">
    <location>
        <begin position="574"/>
        <end position="777"/>
    </location>
</feature>
<organism evidence="8 9">
    <name type="scientific">Desulfobotulus mexicanus</name>
    <dbReference type="NCBI Taxonomy" id="2586642"/>
    <lineage>
        <taxon>Bacteria</taxon>
        <taxon>Pseudomonadati</taxon>
        <taxon>Thermodesulfobacteriota</taxon>
        <taxon>Desulfobacteria</taxon>
        <taxon>Desulfobacterales</taxon>
        <taxon>Desulfobacteraceae</taxon>
        <taxon>Desulfobotulus</taxon>
    </lineage>
</organism>
<feature type="transmembrane region" description="Helical" evidence="6">
    <location>
        <begin position="355"/>
        <end position="371"/>
    </location>
</feature>
<feature type="transmembrane region" description="Helical" evidence="6">
    <location>
        <begin position="12"/>
        <end position="34"/>
    </location>
</feature>
<dbReference type="Pfam" id="PF13567">
    <property type="entry name" value="DUF4131"/>
    <property type="match status" value="1"/>
</dbReference>
<feature type="transmembrane region" description="Helical" evidence="6">
    <location>
        <begin position="377"/>
        <end position="396"/>
    </location>
</feature>
<keyword evidence="3 6" id="KW-0812">Transmembrane</keyword>
<keyword evidence="2" id="KW-1003">Cell membrane</keyword>
<evidence type="ECO:0000256" key="1">
    <source>
        <dbReference type="ARBA" id="ARBA00004651"/>
    </source>
</evidence>
<evidence type="ECO:0000256" key="4">
    <source>
        <dbReference type="ARBA" id="ARBA00022989"/>
    </source>
</evidence>
<evidence type="ECO:0000256" key="3">
    <source>
        <dbReference type="ARBA" id="ARBA00022692"/>
    </source>
</evidence>
<feature type="transmembrane region" description="Helical" evidence="6">
    <location>
        <begin position="270"/>
        <end position="291"/>
    </location>
</feature>
<dbReference type="Pfam" id="PF00753">
    <property type="entry name" value="Lactamase_B"/>
    <property type="match status" value="1"/>
</dbReference>
<evidence type="ECO:0000256" key="5">
    <source>
        <dbReference type="ARBA" id="ARBA00023136"/>
    </source>
</evidence>
<evidence type="ECO:0000256" key="6">
    <source>
        <dbReference type="SAM" id="Phobius"/>
    </source>
</evidence>
<dbReference type="InterPro" id="IPR001279">
    <property type="entry name" value="Metallo-B-lactamas"/>
</dbReference>
<dbReference type="OrthoDB" id="9790149at2"/>
<evidence type="ECO:0000259" key="7">
    <source>
        <dbReference type="SMART" id="SM00849"/>
    </source>
</evidence>
<dbReference type="PANTHER" id="PTHR30619">
    <property type="entry name" value="DNA INTERNALIZATION/COMPETENCE PROTEIN COMEC/REC2"/>
    <property type="match status" value="1"/>
</dbReference>
<feature type="transmembrane region" description="Helical" evidence="6">
    <location>
        <begin position="442"/>
        <end position="463"/>
    </location>
</feature>
<evidence type="ECO:0000313" key="8">
    <source>
        <dbReference type="EMBL" id="TYT73864.1"/>
    </source>
</evidence>
<reference evidence="8 9" key="1">
    <citation type="submission" date="2019-06" db="EMBL/GenBank/DDBJ databases">
        <title>Desulfobotulus mexicanus sp. nov., a novel sulfate-reducing bacterium isolated from the sediment of an alkaline crater lake in Mexico.</title>
        <authorList>
            <person name="Hirschler-Rea A."/>
        </authorList>
    </citation>
    <scope>NUCLEOTIDE SEQUENCE [LARGE SCALE GENOMIC DNA]</scope>
    <source>
        <strain evidence="8 9">PAR22N</strain>
    </source>
</reference>
<evidence type="ECO:0000313" key="9">
    <source>
        <dbReference type="Proteomes" id="UP000321899"/>
    </source>
</evidence>
<dbReference type="InterPro" id="IPR004797">
    <property type="entry name" value="Competence_ComEC/Rec2"/>
</dbReference>
<proteinExistence type="predicted"/>
<dbReference type="CDD" id="cd07731">
    <property type="entry name" value="ComA-like_MBL-fold"/>
    <property type="match status" value="1"/>
</dbReference>
<dbReference type="EMBL" id="VDMB01000019">
    <property type="protein sequence ID" value="TYT73864.1"/>
    <property type="molecule type" value="Genomic_DNA"/>
</dbReference>
<feature type="transmembrane region" description="Helical" evidence="6">
    <location>
        <begin position="417"/>
        <end position="436"/>
    </location>
</feature>
<feature type="transmembrane region" description="Helical" evidence="6">
    <location>
        <begin position="508"/>
        <end position="527"/>
    </location>
</feature>
<keyword evidence="9" id="KW-1185">Reference proteome</keyword>
<dbReference type="Gene3D" id="3.60.15.10">
    <property type="entry name" value="Ribonuclease Z/Hydroxyacylglutathione hydrolase-like"/>
    <property type="match status" value="1"/>
</dbReference>
<dbReference type="NCBIfam" id="TIGR00361">
    <property type="entry name" value="ComEC_Rec2"/>
    <property type="match status" value="1"/>
</dbReference>
<feature type="transmembrane region" description="Helical" evidence="6">
    <location>
        <begin position="311"/>
        <end position="326"/>
    </location>
</feature>
<feature type="transmembrane region" description="Helical" evidence="6">
    <location>
        <begin position="69"/>
        <end position="87"/>
    </location>
</feature>
<protein>
    <submittedName>
        <fullName evidence="8">DNA internalization-related competence protein ComEC/Rec2</fullName>
    </submittedName>
</protein>
<gene>
    <name evidence="8" type="ORF">FIM25_13085</name>
</gene>
<name>A0A5S5MDT6_9BACT</name>
<dbReference type="GO" id="GO:0030420">
    <property type="term" value="P:establishment of competence for transformation"/>
    <property type="evidence" value="ECO:0007669"/>
    <property type="project" value="InterPro"/>
</dbReference>
<dbReference type="NCBIfam" id="TIGR00360">
    <property type="entry name" value="ComEC_N-term"/>
    <property type="match status" value="1"/>
</dbReference>
<evidence type="ECO:0000256" key="2">
    <source>
        <dbReference type="ARBA" id="ARBA00022475"/>
    </source>
</evidence>
<dbReference type="SMART" id="SM00849">
    <property type="entry name" value="Lactamase_B"/>
    <property type="match status" value="1"/>
</dbReference>
<dbReference type="Pfam" id="PF03772">
    <property type="entry name" value="Competence"/>
    <property type="match status" value="1"/>
</dbReference>
<dbReference type="Proteomes" id="UP000321899">
    <property type="component" value="Unassembled WGS sequence"/>
</dbReference>
<dbReference type="InterPro" id="IPR052159">
    <property type="entry name" value="Competence_DNA_uptake"/>
</dbReference>
<keyword evidence="4 6" id="KW-1133">Transmembrane helix</keyword>
<dbReference type="InterPro" id="IPR035681">
    <property type="entry name" value="ComA-like_MBL"/>
</dbReference>
<comment type="caution">
    <text evidence="8">The sequence shown here is derived from an EMBL/GenBank/DDBJ whole genome shotgun (WGS) entry which is preliminary data.</text>
</comment>
<comment type="subcellular location">
    <subcellularLocation>
        <location evidence="1">Cell membrane</location>
        <topology evidence="1">Multi-pass membrane protein</topology>
    </subcellularLocation>
</comment>